<dbReference type="AlphaFoldDB" id="A0AAV8WIP6"/>
<sequence>MNRVQKIAAYCELILASVAVCVINYRSRRIRRNRRYKVRPMNRQRRNEGQYYTLVKKMLTVEVDYEQYFKYTRMTPNMFRYLLELVGPKLQKDKRGGSLSPDHRLLMTLHYLAEECSMQEIARGFRVGKTTIHVIITETTQVLWDILMRIVLPIPSSEAWKDIVKGTWREVSCNLRSVGRLGANNATRGAIEARNNLANYFVSNEGSVPWQWDYILKGSLPE</sequence>
<proteinExistence type="predicted"/>
<organism evidence="2 3">
    <name type="scientific">Rhamnusium bicolor</name>
    <dbReference type="NCBI Taxonomy" id="1586634"/>
    <lineage>
        <taxon>Eukaryota</taxon>
        <taxon>Metazoa</taxon>
        <taxon>Ecdysozoa</taxon>
        <taxon>Arthropoda</taxon>
        <taxon>Hexapoda</taxon>
        <taxon>Insecta</taxon>
        <taxon>Pterygota</taxon>
        <taxon>Neoptera</taxon>
        <taxon>Endopterygota</taxon>
        <taxon>Coleoptera</taxon>
        <taxon>Polyphaga</taxon>
        <taxon>Cucujiformia</taxon>
        <taxon>Chrysomeloidea</taxon>
        <taxon>Cerambycidae</taxon>
        <taxon>Lepturinae</taxon>
        <taxon>Rhagiini</taxon>
        <taxon>Rhamnusium</taxon>
    </lineage>
</organism>
<evidence type="ECO:0000256" key="1">
    <source>
        <dbReference type="SAM" id="Phobius"/>
    </source>
</evidence>
<dbReference type="EMBL" id="JANEYF010005968">
    <property type="protein sequence ID" value="KAJ8926233.1"/>
    <property type="molecule type" value="Genomic_DNA"/>
</dbReference>
<accession>A0AAV8WIP6</accession>
<keyword evidence="1" id="KW-0812">Transmembrane</keyword>
<reference evidence="2" key="1">
    <citation type="journal article" date="2023" name="Insect Mol. Biol.">
        <title>Genome sequencing provides insights into the evolution of gene families encoding plant cell wall-degrading enzymes in longhorned beetles.</title>
        <authorList>
            <person name="Shin N.R."/>
            <person name="Okamura Y."/>
            <person name="Kirsch R."/>
            <person name="Pauchet Y."/>
        </authorList>
    </citation>
    <scope>NUCLEOTIDE SEQUENCE</scope>
    <source>
        <strain evidence="2">RBIC_L_NR</strain>
    </source>
</reference>
<feature type="transmembrane region" description="Helical" evidence="1">
    <location>
        <begin position="7"/>
        <end position="25"/>
    </location>
</feature>
<comment type="caution">
    <text evidence="2">The sequence shown here is derived from an EMBL/GenBank/DDBJ whole genome shotgun (WGS) entry which is preliminary data.</text>
</comment>
<dbReference type="Proteomes" id="UP001162156">
    <property type="component" value="Unassembled WGS sequence"/>
</dbReference>
<evidence type="ECO:0000313" key="3">
    <source>
        <dbReference type="Proteomes" id="UP001162156"/>
    </source>
</evidence>
<keyword evidence="1" id="KW-0472">Membrane</keyword>
<name>A0AAV8WIP6_9CUCU</name>
<keyword evidence="1" id="KW-1133">Transmembrane helix</keyword>
<dbReference type="SUPFAM" id="SSF88659">
    <property type="entry name" value="Sigma3 and sigma4 domains of RNA polymerase sigma factors"/>
    <property type="match status" value="1"/>
</dbReference>
<evidence type="ECO:0008006" key="4">
    <source>
        <dbReference type="Google" id="ProtNLM"/>
    </source>
</evidence>
<evidence type="ECO:0000313" key="2">
    <source>
        <dbReference type="EMBL" id="KAJ8926233.1"/>
    </source>
</evidence>
<protein>
    <recommendedName>
        <fullName evidence="4">Transposase Helix-turn-helix domain-containing protein</fullName>
    </recommendedName>
</protein>
<dbReference type="InterPro" id="IPR013324">
    <property type="entry name" value="RNA_pol_sigma_r3/r4-like"/>
</dbReference>
<keyword evidence="3" id="KW-1185">Reference proteome</keyword>
<gene>
    <name evidence="2" type="ORF">NQ314_021421</name>
</gene>